<dbReference type="SUPFAM" id="SSF55486">
    <property type="entry name" value="Metalloproteases ('zincins'), catalytic domain"/>
    <property type="match status" value="1"/>
</dbReference>
<dbReference type="PANTHER" id="PTHR33794:SF1">
    <property type="entry name" value="BACILLOLYSIN"/>
    <property type="match status" value="1"/>
</dbReference>
<organism evidence="17 18">
    <name type="scientific">Emticicia soli</name>
    <dbReference type="NCBI Taxonomy" id="2027878"/>
    <lineage>
        <taxon>Bacteria</taxon>
        <taxon>Pseudomonadati</taxon>
        <taxon>Bacteroidota</taxon>
        <taxon>Cytophagia</taxon>
        <taxon>Cytophagales</taxon>
        <taxon>Leadbetterellaceae</taxon>
        <taxon>Emticicia</taxon>
    </lineage>
</organism>
<dbReference type="InterPro" id="IPR011096">
    <property type="entry name" value="FTP_domain"/>
</dbReference>
<dbReference type="InterPro" id="IPR001570">
    <property type="entry name" value="Peptidase_M4_C_domain"/>
</dbReference>
<evidence type="ECO:0000256" key="6">
    <source>
        <dbReference type="ARBA" id="ARBA00022801"/>
    </source>
</evidence>
<dbReference type="PANTHER" id="PTHR33794">
    <property type="entry name" value="BACILLOLYSIN"/>
    <property type="match status" value="1"/>
</dbReference>
<dbReference type="InterPro" id="IPR018910">
    <property type="entry name" value="LpqB_C"/>
</dbReference>
<dbReference type="InterPro" id="IPR013856">
    <property type="entry name" value="Peptidase_M4_domain"/>
</dbReference>
<evidence type="ECO:0000256" key="10">
    <source>
        <dbReference type="SAM" id="SignalP"/>
    </source>
</evidence>
<evidence type="ECO:0000256" key="8">
    <source>
        <dbReference type="ARBA" id="ARBA00023049"/>
    </source>
</evidence>
<protein>
    <submittedName>
        <fullName evidence="17">M4 family metallopeptidase</fullName>
    </submittedName>
</protein>
<dbReference type="Pfam" id="PF07504">
    <property type="entry name" value="FTP"/>
    <property type="match status" value="1"/>
</dbReference>
<dbReference type="Pfam" id="PF03413">
    <property type="entry name" value="PepSY"/>
    <property type="match status" value="1"/>
</dbReference>
<evidence type="ECO:0000256" key="3">
    <source>
        <dbReference type="ARBA" id="ARBA00022670"/>
    </source>
</evidence>
<dbReference type="Gene3D" id="3.10.450.40">
    <property type="match status" value="1"/>
</dbReference>
<evidence type="ECO:0000256" key="2">
    <source>
        <dbReference type="ARBA" id="ARBA00009388"/>
    </source>
</evidence>
<evidence type="ECO:0000259" key="16">
    <source>
        <dbReference type="Pfam" id="PF18962"/>
    </source>
</evidence>
<comment type="caution">
    <text evidence="17">The sequence shown here is derived from an EMBL/GenBank/DDBJ whole genome shotgun (WGS) entry which is preliminary data.</text>
</comment>
<comment type="similarity">
    <text evidence="2">Belongs to the peptidase M4 family.</text>
</comment>
<keyword evidence="8" id="KW-0482">Metalloprotease</keyword>
<dbReference type="Proteomes" id="UP001597510">
    <property type="component" value="Unassembled WGS sequence"/>
</dbReference>
<keyword evidence="18" id="KW-1185">Reference proteome</keyword>
<dbReference type="RefSeq" id="WP_340234409.1">
    <property type="nucleotide sequence ID" value="NZ_JBBEWC010000002.1"/>
</dbReference>
<keyword evidence="7" id="KW-0862">Zinc</keyword>
<feature type="domain" description="Lipoprotein LpqB C-terminal" evidence="15">
    <location>
        <begin position="628"/>
        <end position="761"/>
    </location>
</feature>
<gene>
    <name evidence="17" type="ORF">ACFSR2_15395</name>
</gene>
<name>A0ABW5JBN2_9BACT</name>
<comment type="cofactor">
    <cofactor evidence="1">
        <name>Zn(2+)</name>
        <dbReference type="ChEBI" id="CHEBI:29105"/>
    </cofactor>
</comment>
<keyword evidence="4" id="KW-0479">Metal-binding</keyword>
<dbReference type="SUPFAM" id="SSF82171">
    <property type="entry name" value="DPP6 N-terminal domain-like"/>
    <property type="match status" value="1"/>
</dbReference>
<dbReference type="Pfam" id="PF01447">
    <property type="entry name" value="Peptidase_M4"/>
    <property type="match status" value="1"/>
</dbReference>
<dbReference type="NCBIfam" id="TIGR04183">
    <property type="entry name" value="Por_Secre_tail"/>
    <property type="match status" value="1"/>
</dbReference>
<evidence type="ECO:0000259" key="13">
    <source>
        <dbReference type="Pfam" id="PF03413"/>
    </source>
</evidence>
<dbReference type="Pfam" id="PF10647">
    <property type="entry name" value="Gmad1"/>
    <property type="match status" value="1"/>
</dbReference>
<proteinExistence type="inferred from homology"/>
<sequence>MRLIFILLLFFTSVTFAQKGFEQKRKPTADKSHTPKGQFLEIEGSKSDKNARQLNTKGLTTKFISKYKVTKDPTTGRVLMIENFSKPSNKARVSAQALATDFLGEVKATLQIQDPDAELQIQKTETDEIGMTHMQLQQKYKNIPIYGGEVWLHSRNNKIETLNGRNFPTPKLTSVQPKLTQEKAIDLAMADVAKKSIVQKGISNALIKQDNSAELLIYHTDEKGLDARLTYHLSIRPNMLERWVYFVDANTGEVLKKFNHTCALDGPFTASARDLNNVNRTVNIQQHNGTYYMIDTQRPMYNKTSSKLPDNPVGGILTIDARNTPSNDTKYSHIVTSNNTSWNATAVSAHYNAGICYDYFRTKFNRNSLDGKGSSIISVINITDEDGKGMDNAYWNGAFMGYGNGNTSFKPLAGALDVAGHEMTHGVVEASARLEYQNQSGALNESFADIFGAMIDRDDWKMGEDVVKAGSFPSGALRDLQNPNQGGTSIRNAGYQPKNMSQYMFLKNTEEEDNGGVHINSGIPNHAFYLFASHGSVGKDRAEQVYYRALTKYLTRTSNFVDARLAVVKAATDLYGDNSAVVNAAKAAFDGVGIADPSGNGNPTPNPTQQNIPVNNGGDFILVFDPTDDRLYTAKATDTNFKPISESGCLNKPSITDDGQYAYFVGKDKNIRRIALTGNYKEDQLTEDAVWDNVAVSKDGKRVAGLTLEEEPYIYVFDLENNAKGAKFKLYNPTYSSGVSTGEALFADSFEWDYSGELIIYDAFNRLSSVSGTIEYWDVGLIRVWDASKKAFGDGKIEKLFTDLEEGESIGNPSLSKNSQNVIAFDYFTTDEPDVYYQIGVDIENNDLDLINENNDIGYPGYSRLDDKMLFNSKKGSQSTVKIINMQQNKISPSGNAQELFTDAKWAVWYAQGTRALPTKTDQSITFGAITDKNPGTAFTLTATASSKLPVQYAVEAGDATVNGSRVILGSKPGKVTIQAFQVGNNQFNSASARQIFCIIPATPRITSSGNTLVASGGTKYQWYRNGSAVNNLTQSTITPSSSGGIYTVRALTDDGCSSAVSNAIEVKATAVILAAELDEDIQVRLYPNPTSDELKIELPAGIVFKEASFYTPTGINAKQVNKLSANNSVNISQLAKGVYVVQIKTSRGNVARKIVRE</sequence>
<evidence type="ECO:0000256" key="1">
    <source>
        <dbReference type="ARBA" id="ARBA00001947"/>
    </source>
</evidence>
<dbReference type="Pfam" id="PF18962">
    <property type="entry name" value="Por_Secre_tail"/>
    <property type="match status" value="1"/>
</dbReference>
<feature type="domain" description="FTP" evidence="14">
    <location>
        <begin position="117"/>
        <end position="165"/>
    </location>
</feature>
<evidence type="ECO:0000259" key="15">
    <source>
        <dbReference type="Pfam" id="PF10647"/>
    </source>
</evidence>
<dbReference type="PRINTS" id="PR00730">
    <property type="entry name" value="THERMOLYSIN"/>
</dbReference>
<evidence type="ECO:0000256" key="5">
    <source>
        <dbReference type="ARBA" id="ARBA00022729"/>
    </source>
</evidence>
<evidence type="ECO:0000259" key="12">
    <source>
        <dbReference type="Pfam" id="PF02868"/>
    </source>
</evidence>
<keyword evidence="5 10" id="KW-0732">Signal</keyword>
<feature type="signal peptide" evidence="10">
    <location>
        <begin position="1"/>
        <end position="17"/>
    </location>
</feature>
<dbReference type="EMBL" id="JBHULC010000018">
    <property type="protein sequence ID" value="MFD2522280.1"/>
    <property type="molecule type" value="Genomic_DNA"/>
</dbReference>
<feature type="domain" description="Peptidase M4 C-terminal" evidence="12">
    <location>
        <begin position="432"/>
        <end position="594"/>
    </location>
</feature>
<accession>A0ABW5JBN2</accession>
<keyword evidence="3" id="KW-0645">Protease</keyword>
<feature type="domain" description="Peptidase M4" evidence="11">
    <location>
        <begin position="272"/>
        <end position="429"/>
    </location>
</feature>
<keyword evidence="6" id="KW-0378">Hydrolase</keyword>
<dbReference type="Gene3D" id="3.10.170.10">
    <property type="match status" value="1"/>
</dbReference>
<evidence type="ECO:0000259" key="11">
    <source>
        <dbReference type="Pfam" id="PF01447"/>
    </source>
</evidence>
<evidence type="ECO:0000313" key="18">
    <source>
        <dbReference type="Proteomes" id="UP001597510"/>
    </source>
</evidence>
<dbReference type="Pfam" id="PF02868">
    <property type="entry name" value="Peptidase_M4_C"/>
    <property type="match status" value="1"/>
</dbReference>
<reference evidence="18" key="1">
    <citation type="journal article" date="2019" name="Int. J. Syst. Evol. Microbiol.">
        <title>The Global Catalogue of Microorganisms (GCM) 10K type strain sequencing project: providing services to taxonomists for standard genome sequencing and annotation.</title>
        <authorList>
            <consortium name="The Broad Institute Genomics Platform"/>
            <consortium name="The Broad Institute Genome Sequencing Center for Infectious Disease"/>
            <person name="Wu L."/>
            <person name="Ma J."/>
        </authorList>
    </citation>
    <scope>NUCLEOTIDE SEQUENCE [LARGE SCALE GENOMIC DNA]</scope>
    <source>
        <strain evidence="18">KCTC 52344</strain>
    </source>
</reference>
<feature type="domain" description="PepSY" evidence="13">
    <location>
        <begin position="178"/>
        <end position="257"/>
    </location>
</feature>
<dbReference type="InterPro" id="IPR027268">
    <property type="entry name" value="Peptidase_M4/M1_CTD_sf"/>
</dbReference>
<dbReference type="CDD" id="cd09597">
    <property type="entry name" value="M4_TLP"/>
    <property type="match status" value="1"/>
</dbReference>
<dbReference type="InterPro" id="IPR025711">
    <property type="entry name" value="PepSY"/>
</dbReference>
<evidence type="ECO:0000259" key="14">
    <source>
        <dbReference type="Pfam" id="PF07504"/>
    </source>
</evidence>
<dbReference type="InterPro" id="IPR023612">
    <property type="entry name" value="Peptidase_M4"/>
</dbReference>
<dbReference type="InterPro" id="IPR026444">
    <property type="entry name" value="Secre_tail"/>
</dbReference>
<feature type="domain" description="Secretion system C-terminal sorting" evidence="16">
    <location>
        <begin position="1086"/>
        <end position="1156"/>
    </location>
</feature>
<evidence type="ECO:0000313" key="17">
    <source>
        <dbReference type="EMBL" id="MFD2522280.1"/>
    </source>
</evidence>
<evidence type="ECO:0000256" key="9">
    <source>
        <dbReference type="ARBA" id="ARBA00023145"/>
    </source>
</evidence>
<feature type="chain" id="PRO_5045694308" evidence="10">
    <location>
        <begin position="18"/>
        <end position="1158"/>
    </location>
</feature>
<evidence type="ECO:0000256" key="4">
    <source>
        <dbReference type="ARBA" id="ARBA00022723"/>
    </source>
</evidence>
<dbReference type="InterPro" id="IPR050728">
    <property type="entry name" value="Zinc_Metalloprotease_M4"/>
</dbReference>
<keyword evidence="9" id="KW-0865">Zymogen</keyword>
<evidence type="ECO:0000256" key="7">
    <source>
        <dbReference type="ARBA" id="ARBA00022833"/>
    </source>
</evidence>
<dbReference type="Gene3D" id="3.10.450.490">
    <property type="match status" value="1"/>
</dbReference>
<dbReference type="Gene3D" id="1.10.390.10">
    <property type="entry name" value="Neutral Protease Domain 2"/>
    <property type="match status" value="1"/>
</dbReference>